<gene>
    <name evidence="1" type="ORF">ACETWP_01955</name>
</gene>
<name>A0ABV4UIM4_9MICC</name>
<dbReference type="InterPro" id="IPR025447">
    <property type="entry name" value="DUF4192"/>
</dbReference>
<dbReference type="Pfam" id="PF13830">
    <property type="entry name" value="DUF4192"/>
    <property type="match status" value="1"/>
</dbReference>
<protein>
    <submittedName>
        <fullName evidence="1">DUF4192 domain-containing protein</fullName>
    </submittedName>
</protein>
<sequence length="375" mass="39462">MTAPPKQLSVADAEGVLSVVPHTLGFHPRESLVVLIIAGTVLSATLRVDLPEKDPPDSDAASAHAGTVARYVRELPGATGAFLVAYSGREPDVRSPYFRLVLALASTLRRGGISVPDAWYVGPTGWRSYFCPDGDCCPPGGHPLESVWLSDANLDLVLGGSSPRRGHWDGSPVRVWKQRDAVRAAVAAALAGRGPRAPELLERWCAALVGDPEATLERLRSDPVAAGTLLAGLRTLPVRDALPFAAGVSGAAALAAVADIEGGVQDGPAARQLGRFLLGDSRSAPDWRRLDLLWEVGRELLGAADGADRSALLCVLAWVEWARGRSSPAAVLLEACLRADPGHALARGLLAFVGRGVLPGWARDPATSWHRFGAP</sequence>
<organism evidence="1 2">
    <name type="scientific">Arthrobacter halodurans</name>
    <dbReference type="NCBI Taxonomy" id="516699"/>
    <lineage>
        <taxon>Bacteria</taxon>
        <taxon>Bacillati</taxon>
        <taxon>Actinomycetota</taxon>
        <taxon>Actinomycetes</taxon>
        <taxon>Micrococcales</taxon>
        <taxon>Micrococcaceae</taxon>
        <taxon>Arthrobacter</taxon>
    </lineage>
</organism>
<reference evidence="1 2" key="1">
    <citation type="submission" date="2024-09" db="EMBL/GenBank/DDBJ databases">
        <authorList>
            <person name="Salinas-Garcia M.A."/>
            <person name="Prieme A."/>
        </authorList>
    </citation>
    <scope>NUCLEOTIDE SEQUENCE [LARGE SCALE GENOMIC DNA]</scope>
    <source>
        <strain evidence="1 2">DSM 21081</strain>
    </source>
</reference>
<keyword evidence="2" id="KW-1185">Reference proteome</keyword>
<evidence type="ECO:0000313" key="2">
    <source>
        <dbReference type="Proteomes" id="UP001575652"/>
    </source>
</evidence>
<accession>A0ABV4UIM4</accession>
<dbReference type="Proteomes" id="UP001575652">
    <property type="component" value="Unassembled WGS sequence"/>
</dbReference>
<comment type="caution">
    <text evidence="1">The sequence shown here is derived from an EMBL/GenBank/DDBJ whole genome shotgun (WGS) entry which is preliminary data.</text>
</comment>
<dbReference type="RefSeq" id="WP_373970497.1">
    <property type="nucleotide sequence ID" value="NZ_JBHDLJ010000001.1"/>
</dbReference>
<dbReference type="EMBL" id="JBHDLJ010000001">
    <property type="protein sequence ID" value="MFB0833339.1"/>
    <property type="molecule type" value="Genomic_DNA"/>
</dbReference>
<proteinExistence type="predicted"/>
<evidence type="ECO:0000313" key="1">
    <source>
        <dbReference type="EMBL" id="MFB0833339.1"/>
    </source>
</evidence>